<evidence type="ECO:0000313" key="1">
    <source>
        <dbReference type="EMBL" id="EBM3282569.1"/>
    </source>
</evidence>
<dbReference type="EMBL" id="AAGCDT010000002">
    <property type="protein sequence ID" value="EBM3282569.1"/>
    <property type="molecule type" value="Genomic_DNA"/>
</dbReference>
<gene>
    <name evidence="1" type="ORF">DXI57_04785</name>
</gene>
<reference evidence="1" key="1">
    <citation type="submission" date="2018-07" db="EMBL/GenBank/DDBJ databases">
        <authorList>
            <consortium name="PulseNet: The National Subtyping Network for Foodborne Disease Surveillance"/>
            <person name="Tarr C.L."/>
            <person name="Trees E."/>
            <person name="Katz L.S."/>
            <person name="Carleton-Romer H.A."/>
            <person name="Stroika S."/>
            <person name="Kucerova Z."/>
            <person name="Roache K.F."/>
            <person name="Sabol A.L."/>
            <person name="Besser J."/>
            <person name="Gerner-Smidt P."/>
        </authorList>
    </citation>
    <scope>NUCLEOTIDE SEQUENCE</scope>
    <source>
        <strain evidence="1">PNUSAS047368</strain>
    </source>
</reference>
<accession>A0A5T5VJM0</accession>
<sequence>MSEFNETQPENKLYAHLLDDDNKYRLDTLSDAVSLIHTLCDEGKERQALADGMQAKCVAAVFRIIDKELYDIKNSIYTAGMEFTADIIAPPPIHARALIFI</sequence>
<protein>
    <submittedName>
        <fullName evidence="1">Uncharacterized protein</fullName>
    </submittedName>
</protein>
<comment type="caution">
    <text evidence="1">The sequence shown here is derived from an EMBL/GenBank/DDBJ whole genome shotgun (WGS) entry which is preliminary data.</text>
</comment>
<organism evidence="1">
    <name type="scientific">Salmonella enterica</name>
    <name type="common">Salmonella choleraesuis</name>
    <dbReference type="NCBI Taxonomy" id="28901"/>
    <lineage>
        <taxon>Bacteria</taxon>
        <taxon>Pseudomonadati</taxon>
        <taxon>Pseudomonadota</taxon>
        <taxon>Gammaproteobacteria</taxon>
        <taxon>Enterobacterales</taxon>
        <taxon>Enterobacteriaceae</taxon>
        <taxon>Salmonella</taxon>
    </lineage>
</organism>
<name>A0A5T5VJM0_SALER</name>
<dbReference type="AlphaFoldDB" id="A0A5T5VJM0"/>
<proteinExistence type="predicted"/>